<protein>
    <submittedName>
        <fullName evidence="1">Uncharacterized protein</fullName>
    </submittedName>
</protein>
<dbReference type="InterPro" id="IPR008081">
    <property type="entry name" value="Cytoplasmic_FMR1-int"/>
</dbReference>
<evidence type="ECO:0000313" key="2">
    <source>
        <dbReference type="Proteomes" id="UP000288805"/>
    </source>
</evidence>
<dbReference type="EMBL" id="QGNW01001273">
    <property type="protein sequence ID" value="RVW47675.1"/>
    <property type="molecule type" value="Genomic_DNA"/>
</dbReference>
<name>A0A438EJ65_VITVI</name>
<accession>A0A438EJ65</accession>
<reference evidence="1 2" key="1">
    <citation type="journal article" date="2018" name="PLoS Genet.">
        <title>Population sequencing reveals clonal diversity and ancestral inbreeding in the grapevine cultivar Chardonnay.</title>
        <authorList>
            <person name="Roach M.J."/>
            <person name="Johnson D.L."/>
            <person name="Bohlmann J."/>
            <person name="van Vuuren H.J."/>
            <person name="Jones S.J."/>
            <person name="Pretorius I.S."/>
            <person name="Schmidt S.A."/>
            <person name="Borneman A.R."/>
        </authorList>
    </citation>
    <scope>NUCLEOTIDE SEQUENCE [LARGE SCALE GENOMIC DNA]</scope>
    <source>
        <strain evidence="2">cv. Chardonnay</strain>
        <tissue evidence="1">Leaf</tissue>
    </source>
</reference>
<dbReference type="GO" id="GO:0030833">
    <property type="term" value="P:regulation of actin filament polymerization"/>
    <property type="evidence" value="ECO:0007669"/>
    <property type="project" value="InterPro"/>
</dbReference>
<dbReference type="AlphaFoldDB" id="A0A438EJ65"/>
<dbReference type="Pfam" id="PF05994">
    <property type="entry name" value="FragX_IP"/>
    <property type="match status" value="2"/>
</dbReference>
<comment type="caution">
    <text evidence="1">The sequence shown here is derived from an EMBL/GenBank/DDBJ whole genome shotgun (WGS) entry which is preliminary data.</text>
</comment>
<dbReference type="Proteomes" id="UP000288805">
    <property type="component" value="Unassembled WGS sequence"/>
</dbReference>
<gene>
    <name evidence="1" type="ORF">CK203_095480</name>
</gene>
<sequence>MLSSLDVGGSCVRFPECWSSESILMPFDIYNDSAQQALVVLKQRFSTMKLRLRKSSGFWEAMHELARATFSPVHLNYIHLNGGEISRFLRSYAQKFHVLVDHCFDIFVSKLCDNIFTYYKSWAARYALFLWLDNLCL</sequence>
<dbReference type="GO" id="GO:0031267">
    <property type="term" value="F:small GTPase binding"/>
    <property type="evidence" value="ECO:0007669"/>
    <property type="project" value="InterPro"/>
</dbReference>
<evidence type="ECO:0000313" key="1">
    <source>
        <dbReference type="EMBL" id="RVW47675.1"/>
    </source>
</evidence>
<dbReference type="PANTHER" id="PTHR12195">
    <property type="entry name" value="CYTOPLASMIC FMR1-INTERACTING PROTEIN-RELATED"/>
    <property type="match status" value="1"/>
</dbReference>
<proteinExistence type="predicted"/>
<organism evidence="1 2">
    <name type="scientific">Vitis vinifera</name>
    <name type="common">Grape</name>
    <dbReference type="NCBI Taxonomy" id="29760"/>
    <lineage>
        <taxon>Eukaryota</taxon>
        <taxon>Viridiplantae</taxon>
        <taxon>Streptophyta</taxon>
        <taxon>Embryophyta</taxon>
        <taxon>Tracheophyta</taxon>
        <taxon>Spermatophyta</taxon>
        <taxon>Magnoliopsida</taxon>
        <taxon>eudicotyledons</taxon>
        <taxon>Gunneridae</taxon>
        <taxon>Pentapetalae</taxon>
        <taxon>rosids</taxon>
        <taxon>Vitales</taxon>
        <taxon>Vitaceae</taxon>
        <taxon>Viteae</taxon>
        <taxon>Vitis</taxon>
    </lineage>
</organism>